<dbReference type="Gene3D" id="2.60.120.1440">
    <property type="match status" value="1"/>
</dbReference>
<dbReference type="GO" id="GO:0016989">
    <property type="term" value="F:sigma factor antagonist activity"/>
    <property type="evidence" value="ECO:0007669"/>
    <property type="project" value="TreeGrafter"/>
</dbReference>
<keyword evidence="1 5" id="KW-0812">Transmembrane</keyword>
<dbReference type="SUPFAM" id="SSF88659">
    <property type="entry name" value="Sigma3 and sigma4 domains of RNA polymerase sigma factors"/>
    <property type="match status" value="1"/>
</dbReference>
<name>A0A7W5E9A9_9BURK</name>
<dbReference type="InterPro" id="IPR036388">
    <property type="entry name" value="WH-like_DNA-bd_sf"/>
</dbReference>
<dbReference type="PANTHER" id="PTHR30273:SF2">
    <property type="entry name" value="PROTEIN FECR"/>
    <property type="match status" value="1"/>
</dbReference>
<dbReference type="InterPro" id="IPR014284">
    <property type="entry name" value="RNA_pol_sigma-70_dom"/>
</dbReference>
<dbReference type="AlphaFoldDB" id="A0A7W5E9A9"/>
<dbReference type="GO" id="GO:0003677">
    <property type="term" value="F:DNA binding"/>
    <property type="evidence" value="ECO:0007669"/>
    <property type="project" value="InterPro"/>
</dbReference>
<reference evidence="5 6" key="1">
    <citation type="submission" date="2020-08" db="EMBL/GenBank/DDBJ databases">
        <title>Genomic Encyclopedia of Type Strains, Phase III (KMG-III): the genomes of soil and plant-associated and newly described type strains.</title>
        <authorList>
            <person name="Whitman W."/>
        </authorList>
    </citation>
    <scope>NUCLEOTIDE SEQUENCE [LARGE SCALE GENOMIC DNA]</scope>
    <source>
        <strain evidence="5 6">CECT 7753</strain>
    </source>
</reference>
<feature type="domain" description="FecR protein" evidence="3">
    <location>
        <begin position="208"/>
        <end position="302"/>
    </location>
</feature>
<keyword evidence="1" id="KW-0472">Membrane</keyword>
<dbReference type="Pfam" id="PF04773">
    <property type="entry name" value="FecR"/>
    <property type="match status" value="1"/>
</dbReference>
<evidence type="ECO:0000256" key="1">
    <source>
        <dbReference type="SAM" id="Phobius"/>
    </source>
</evidence>
<dbReference type="EMBL" id="JACHXS010000002">
    <property type="protein sequence ID" value="MBB3220941.1"/>
    <property type="molecule type" value="Genomic_DNA"/>
</dbReference>
<feature type="domain" description="RNA polymerase sigma-70 region 2" evidence="2">
    <location>
        <begin position="1"/>
        <end position="62"/>
    </location>
</feature>
<dbReference type="GO" id="GO:0006352">
    <property type="term" value="P:DNA-templated transcription initiation"/>
    <property type="evidence" value="ECO:0007669"/>
    <property type="project" value="InterPro"/>
</dbReference>
<dbReference type="InterPro" id="IPR012373">
    <property type="entry name" value="Ferrdict_sens_TM"/>
</dbReference>
<dbReference type="InterPro" id="IPR006860">
    <property type="entry name" value="FecR"/>
</dbReference>
<proteinExistence type="predicted"/>
<evidence type="ECO:0000313" key="5">
    <source>
        <dbReference type="EMBL" id="MBB3220941.1"/>
    </source>
</evidence>
<keyword evidence="1" id="KW-1133">Transmembrane helix</keyword>
<dbReference type="CDD" id="cd06171">
    <property type="entry name" value="Sigma70_r4"/>
    <property type="match status" value="1"/>
</dbReference>
<comment type="caution">
    <text evidence="5">The sequence shown here is derived from an EMBL/GenBank/DDBJ whole genome shotgun (WGS) entry which is preliminary data.</text>
</comment>
<dbReference type="RefSeq" id="WP_229422734.1">
    <property type="nucleotide sequence ID" value="NZ_CP040017.1"/>
</dbReference>
<gene>
    <name evidence="5" type="ORF">FHS02_001740</name>
</gene>
<evidence type="ECO:0000313" key="6">
    <source>
        <dbReference type="Proteomes" id="UP000584325"/>
    </source>
</evidence>
<dbReference type="PANTHER" id="PTHR30273">
    <property type="entry name" value="PERIPLASMIC SIGNAL SENSOR AND SIGMA FACTOR ACTIVATOR FECR-RELATED"/>
    <property type="match status" value="1"/>
</dbReference>
<dbReference type="Gene3D" id="1.10.10.10">
    <property type="entry name" value="Winged helix-like DNA-binding domain superfamily/Winged helix DNA-binding domain"/>
    <property type="match status" value="1"/>
</dbReference>
<dbReference type="InterPro" id="IPR013249">
    <property type="entry name" value="RNA_pol_sigma70_r4_t2"/>
</dbReference>
<accession>A0A7W5E9A9</accession>
<dbReference type="InterPro" id="IPR013325">
    <property type="entry name" value="RNA_pol_sigma_r2"/>
</dbReference>
<dbReference type="GO" id="GO:0016987">
    <property type="term" value="F:sigma factor activity"/>
    <property type="evidence" value="ECO:0007669"/>
    <property type="project" value="InterPro"/>
</dbReference>
<organism evidence="5 6">
    <name type="scientific">Pseudoduganella umbonata</name>
    <dbReference type="NCBI Taxonomy" id="864828"/>
    <lineage>
        <taxon>Bacteria</taxon>
        <taxon>Pseudomonadati</taxon>
        <taxon>Pseudomonadota</taxon>
        <taxon>Betaproteobacteria</taxon>
        <taxon>Burkholderiales</taxon>
        <taxon>Oxalobacteraceae</taxon>
        <taxon>Telluria group</taxon>
        <taxon>Pseudoduganella</taxon>
    </lineage>
</organism>
<dbReference type="InterPro" id="IPR007627">
    <property type="entry name" value="RNA_pol_sigma70_r2"/>
</dbReference>
<evidence type="ECO:0000259" key="2">
    <source>
        <dbReference type="Pfam" id="PF04542"/>
    </source>
</evidence>
<feature type="transmembrane region" description="Helical" evidence="1">
    <location>
        <begin position="181"/>
        <end position="200"/>
    </location>
</feature>
<dbReference type="NCBIfam" id="TIGR02937">
    <property type="entry name" value="sigma70-ECF"/>
    <property type="match status" value="1"/>
</dbReference>
<evidence type="ECO:0000259" key="3">
    <source>
        <dbReference type="Pfam" id="PF04773"/>
    </source>
</evidence>
<protein>
    <submittedName>
        <fullName evidence="5">Transmembrane sensor</fullName>
    </submittedName>
</protein>
<dbReference type="SUPFAM" id="SSF88946">
    <property type="entry name" value="Sigma2 domain of RNA polymerase sigma factors"/>
    <property type="match status" value="1"/>
</dbReference>
<dbReference type="Pfam" id="PF04542">
    <property type="entry name" value="Sigma70_r2"/>
    <property type="match status" value="1"/>
</dbReference>
<evidence type="ECO:0000259" key="4">
    <source>
        <dbReference type="Pfam" id="PF08281"/>
    </source>
</evidence>
<feature type="domain" description="RNA polymerase sigma factor 70 region 4 type 2" evidence="4">
    <location>
        <begin position="107"/>
        <end position="157"/>
    </location>
</feature>
<dbReference type="Pfam" id="PF08281">
    <property type="entry name" value="Sigma70_r4_2"/>
    <property type="match status" value="1"/>
</dbReference>
<dbReference type="Gene3D" id="1.10.1740.10">
    <property type="match status" value="1"/>
</dbReference>
<sequence>MIARYYQELLSYFTRMVQDRDSAADIVQEAYARVLAQRGEIVQPRALLYHTARNLVIDRHRRSVTRGETEAMAAAGDDAGDDMANLPAPAVYEPEAALASAQAVSAMLQAIEDLPSRCREAFILHRFDGLPHAEVAERMGISRKMVEQHIALAMAACRRCKAGLDAPGSVPARDAVRRRRAIVASLALVLPGGVAGALWWRPVATSVHATARGERIDTMLADGSRLQLAPDSRAAVGIYRNRREIELARGQARFEISRDAGRPLTVLAGALRITVVGTRFSVHHAAGPHGGVRVAVEEGRVRVARGGWFADSGSVELVAGQAVAGDANGTLGTVGAVLAADLSPWHARRMSFDNATLGRVLAAFERYGDSGLRVRDPAVAALRLTGTFDLLRPDRFAQLLPHALPVRLSSAGGLTEIRAR</sequence>
<dbReference type="InterPro" id="IPR013324">
    <property type="entry name" value="RNA_pol_sigma_r3/r4-like"/>
</dbReference>
<dbReference type="Proteomes" id="UP000584325">
    <property type="component" value="Unassembled WGS sequence"/>
</dbReference>